<dbReference type="eggNOG" id="ENOG50337KK">
    <property type="taxonomic scope" value="Bacteria"/>
</dbReference>
<keyword evidence="1" id="KW-0812">Transmembrane</keyword>
<gene>
    <name evidence="2" type="ORF">HMPREF1318_1225</name>
</gene>
<protein>
    <submittedName>
        <fullName evidence="2">ABC-2 family transporter protein</fullName>
    </submittedName>
</protein>
<accession>J1HG76</accession>
<evidence type="ECO:0000313" key="3">
    <source>
        <dbReference type="Proteomes" id="UP000002941"/>
    </source>
</evidence>
<keyword evidence="1" id="KW-1133">Transmembrane helix</keyword>
<evidence type="ECO:0000313" key="2">
    <source>
        <dbReference type="EMBL" id="EJF44483.1"/>
    </source>
</evidence>
<feature type="transmembrane region" description="Helical" evidence="1">
    <location>
        <begin position="241"/>
        <end position="265"/>
    </location>
</feature>
<feature type="transmembrane region" description="Helical" evidence="1">
    <location>
        <begin position="86"/>
        <end position="108"/>
    </location>
</feature>
<keyword evidence="1" id="KW-0472">Membrane</keyword>
<keyword evidence="3" id="KW-1185">Reference proteome</keyword>
<feature type="transmembrane region" description="Helical" evidence="1">
    <location>
        <begin position="45"/>
        <end position="66"/>
    </location>
</feature>
<dbReference type="OrthoDB" id="5160199at2"/>
<dbReference type="AlphaFoldDB" id="J1HG76"/>
<dbReference type="RefSeq" id="WP_008731443.1">
    <property type="nucleotide sequence ID" value="NZ_AKFT01000109.1"/>
</dbReference>
<dbReference type="PATRIC" id="fig|1125718.3.peg.1403"/>
<dbReference type="Pfam" id="PF12730">
    <property type="entry name" value="ABC2_membrane_4"/>
    <property type="match status" value="1"/>
</dbReference>
<proteinExistence type="predicted"/>
<reference evidence="2 3" key="1">
    <citation type="submission" date="2012-05" db="EMBL/GenBank/DDBJ databases">
        <authorList>
            <person name="Harkins D.M."/>
            <person name="Madupu R."/>
            <person name="Durkin A.S."/>
            <person name="Torralba M."/>
            <person name="Methe B."/>
            <person name="Sutton G.G."/>
            <person name="Nelson K.E."/>
        </authorList>
    </citation>
    <scope>NUCLEOTIDE SEQUENCE [LARGE SCALE GENOMIC DNA]</scope>
    <source>
        <strain evidence="2 3">F0489</strain>
    </source>
</reference>
<sequence>MSAPTFPAPAVPMRPASIAPRLPQRRRPSVRAAWRWENRKAPHRWYWPVIAILNALSLASGYAQYVSYRDIFVSQGVTWEILWGQGMLLGAMLFLPLTIGGFTAQMATGEHEGRNWQRMTAGRLETAMIAGKLLHGLQVGFLTSLVFFIEFAVTGMLLGFDLAGLVPFLPRMVTMTLAVWAIEVFVMWLGAVLKSFAAIMITVLIGVVLGFPLSTMMPPLAVLDPLALLTSASSVRSLEDISSPGSLLASSIVCLVWVGALSLALRRSVKKQS</sequence>
<comment type="caution">
    <text evidence="2">The sequence shown here is derived from an EMBL/GenBank/DDBJ whole genome shotgun (WGS) entry which is preliminary data.</text>
</comment>
<feature type="transmembrane region" description="Helical" evidence="1">
    <location>
        <begin position="169"/>
        <end position="189"/>
    </location>
</feature>
<evidence type="ECO:0000256" key="1">
    <source>
        <dbReference type="SAM" id="Phobius"/>
    </source>
</evidence>
<name>J1HG76_9ACTO</name>
<dbReference type="EMBL" id="AKFT01000109">
    <property type="protein sequence ID" value="EJF44483.1"/>
    <property type="molecule type" value="Genomic_DNA"/>
</dbReference>
<feature type="transmembrane region" description="Helical" evidence="1">
    <location>
        <begin position="196"/>
        <end position="221"/>
    </location>
</feature>
<feature type="transmembrane region" description="Helical" evidence="1">
    <location>
        <begin position="129"/>
        <end position="149"/>
    </location>
</feature>
<dbReference type="Proteomes" id="UP000002941">
    <property type="component" value="Unassembled WGS sequence"/>
</dbReference>
<organism evidence="2 3">
    <name type="scientific">Actinomyces massiliensis F0489</name>
    <dbReference type="NCBI Taxonomy" id="1125718"/>
    <lineage>
        <taxon>Bacteria</taxon>
        <taxon>Bacillati</taxon>
        <taxon>Actinomycetota</taxon>
        <taxon>Actinomycetes</taxon>
        <taxon>Actinomycetales</taxon>
        <taxon>Actinomycetaceae</taxon>
        <taxon>Actinomyces</taxon>
    </lineage>
</organism>